<evidence type="ECO:0000313" key="2">
    <source>
        <dbReference type="EMBL" id="KAF5405347.1"/>
    </source>
</evidence>
<dbReference type="OrthoDB" id="10021598at2759"/>
<dbReference type="EMBL" id="LUCH01000360">
    <property type="protein sequence ID" value="KAF5405347.1"/>
    <property type="molecule type" value="Genomic_DNA"/>
</dbReference>
<reference evidence="2" key="1">
    <citation type="submission" date="2019-05" db="EMBL/GenBank/DDBJ databases">
        <title>Annotation for the trematode Paragonimus heterotremus.</title>
        <authorList>
            <person name="Choi Y.-J."/>
        </authorList>
    </citation>
    <scope>NUCLEOTIDE SEQUENCE</scope>
    <source>
        <strain evidence="2">LC</strain>
    </source>
</reference>
<protein>
    <recommendedName>
        <fullName evidence="4">EF-hand domain-containing protein</fullName>
    </recommendedName>
</protein>
<dbReference type="AlphaFoldDB" id="A0A8J4STT6"/>
<organism evidence="2 3">
    <name type="scientific">Paragonimus heterotremus</name>
    <dbReference type="NCBI Taxonomy" id="100268"/>
    <lineage>
        <taxon>Eukaryota</taxon>
        <taxon>Metazoa</taxon>
        <taxon>Spiralia</taxon>
        <taxon>Lophotrochozoa</taxon>
        <taxon>Platyhelminthes</taxon>
        <taxon>Trematoda</taxon>
        <taxon>Digenea</taxon>
        <taxon>Plagiorchiida</taxon>
        <taxon>Troglotremata</taxon>
        <taxon>Troglotrematidae</taxon>
        <taxon>Paragonimus</taxon>
    </lineage>
</organism>
<evidence type="ECO:0000256" key="1">
    <source>
        <dbReference type="SAM" id="MobiDB-lite"/>
    </source>
</evidence>
<feature type="compositionally biased region" description="Basic and acidic residues" evidence="1">
    <location>
        <begin position="60"/>
        <end position="84"/>
    </location>
</feature>
<dbReference type="PANTHER" id="PTHR36696:SF1">
    <property type="entry name" value="EF-HAND DOMAIN-CONTAINING PROTEIN"/>
    <property type="match status" value="1"/>
</dbReference>
<feature type="region of interest" description="Disordered" evidence="1">
    <location>
        <begin position="55"/>
        <end position="99"/>
    </location>
</feature>
<gene>
    <name evidence="2" type="ORF">PHET_01129</name>
</gene>
<keyword evidence="3" id="KW-1185">Reference proteome</keyword>
<dbReference type="Proteomes" id="UP000748531">
    <property type="component" value="Unassembled WGS sequence"/>
</dbReference>
<comment type="caution">
    <text evidence="2">The sequence shown here is derived from an EMBL/GenBank/DDBJ whole genome shotgun (WGS) entry which is preliminary data.</text>
</comment>
<proteinExistence type="predicted"/>
<accession>A0A8J4STT6</accession>
<sequence>MNRSYVDVTKESEALQKYEETSGFGNFYYPHISRKEFMKELKRIDDVVEQKIASHNGLKKHAEERNEDNSRVTDAHSYRSERNRLSKGSAGESVRQDQTSISGWTFQRRHEPSGTLSFADSNAAAERIRRTQMWLQRLSLRQKKITNREHPENVVDTNKGRVRQEMDDFLLPILKDKKSLEGRQSWMLGMFDFIGNEAFAYEKYITQNIKQSTLKQMIATNSSVRFTLPLNLGDLKNMDPIEYLGKYCILSEELDTIYTKMYTRLKASGQDPIDNVIQSIKERLVDIFDPQQISEFKTLTDLDSREEISQEEYEAMLGLAERLYGIQNLKIVRTDMWLLCPNPLERADFRCLGLRLCDHNLDCRLVHLLTRIERMDREAAEECCVASLNEDGNLSNLTKTAQRPVVVINL</sequence>
<evidence type="ECO:0000313" key="3">
    <source>
        <dbReference type="Proteomes" id="UP000748531"/>
    </source>
</evidence>
<evidence type="ECO:0008006" key="4">
    <source>
        <dbReference type="Google" id="ProtNLM"/>
    </source>
</evidence>
<name>A0A8J4STT6_9TREM</name>
<dbReference type="PANTHER" id="PTHR36696">
    <property type="entry name" value="AGAP012002-PA"/>
    <property type="match status" value="1"/>
</dbReference>